<dbReference type="GO" id="GO:0000976">
    <property type="term" value="F:transcription cis-regulatory region binding"/>
    <property type="evidence" value="ECO:0007669"/>
    <property type="project" value="TreeGrafter"/>
</dbReference>
<dbReference type="GO" id="GO:0009295">
    <property type="term" value="C:nucleoid"/>
    <property type="evidence" value="ECO:0007669"/>
    <property type="project" value="UniProtKB-SubCell"/>
</dbReference>
<dbReference type="InterPro" id="IPR027444">
    <property type="entry name" value="H-NS_C_dom"/>
</dbReference>
<keyword evidence="5" id="KW-0175">Coiled coil</keyword>
<proteinExistence type="inferred from homology"/>
<reference evidence="8 9" key="1">
    <citation type="submission" date="2016-10" db="EMBL/GenBank/DDBJ databases">
        <authorList>
            <person name="de Groot N.N."/>
        </authorList>
    </citation>
    <scope>NUCLEOTIDE SEQUENCE [LARGE SCALE GENOMIC DNA]</scope>
    <source>
        <strain evidence="8 9">DSM 23042</strain>
    </source>
</reference>
<evidence type="ECO:0000256" key="2">
    <source>
        <dbReference type="ARBA" id="ARBA00010610"/>
    </source>
</evidence>
<keyword evidence="3" id="KW-0963">Cytoplasm</keyword>
<feature type="coiled-coil region" evidence="5">
    <location>
        <begin position="10"/>
        <end position="45"/>
    </location>
</feature>
<feature type="region of interest" description="Disordered" evidence="6">
    <location>
        <begin position="50"/>
        <end position="86"/>
    </location>
</feature>
<dbReference type="Pfam" id="PF00816">
    <property type="entry name" value="Histone_HNS"/>
    <property type="match status" value="1"/>
</dbReference>
<comment type="subcellular location">
    <subcellularLocation>
        <location evidence="1">Cytoplasm</location>
        <location evidence="1">Nucleoid</location>
    </subcellularLocation>
</comment>
<dbReference type="Proteomes" id="UP000198885">
    <property type="component" value="Unassembled WGS sequence"/>
</dbReference>
<evidence type="ECO:0000256" key="6">
    <source>
        <dbReference type="SAM" id="MobiDB-lite"/>
    </source>
</evidence>
<evidence type="ECO:0000256" key="1">
    <source>
        <dbReference type="ARBA" id="ARBA00004453"/>
    </source>
</evidence>
<organism evidence="8 9">
    <name type="scientific">Tranquillimonas rosea</name>
    <dbReference type="NCBI Taxonomy" id="641238"/>
    <lineage>
        <taxon>Bacteria</taxon>
        <taxon>Pseudomonadati</taxon>
        <taxon>Pseudomonadota</taxon>
        <taxon>Alphaproteobacteria</taxon>
        <taxon>Rhodobacterales</taxon>
        <taxon>Roseobacteraceae</taxon>
        <taxon>Tranquillimonas</taxon>
    </lineage>
</organism>
<dbReference type="OrthoDB" id="5297879at2"/>
<dbReference type="InterPro" id="IPR037150">
    <property type="entry name" value="H-NS_C_dom_sf"/>
</dbReference>
<accession>A0A1H9S9N3</accession>
<dbReference type="PANTHER" id="PTHR38097:SF2">
    <property type="entry name" value="DNA-BINDING PROTEIN STPA"/>
    <property type="match status" value="1"/>
</dbReference>
<dbReference type="GO" id="GO:0005829">
    <property type="term" value="C:cytosol"/>
    <property type="evidence" value="ECO:0007669"/>
    <property type="project" value="TreeGrafter"/>
</dbReference>
<dbReference type="PANTHER" id="PTHR38097">
    <property type="match status" value="1"/>
</dbReference>
<dbReference type="GO" id="GO:0001217">
    <property type="term" value="F:DNA-binding transcription repressor activity"/>
    <property type="evidence" value="ECO:0007669"/>
    <property type="project" value="TreeGrafter"/>
</dbReference>
<evidence type="ECO:0000313" key="9">
    <source>
        <dbReference type="Proteomes" id="UP000198885"/>
    </source>
</evidence>
<dbReference type="Gene3D" id="4.10.430.10">
    <property type="entry name" value="Histone-like protein H-NS, C-terminal domain"/>
    <property type="match status" value="1"/>
</dbReference>
<evidence type="ECO:0000256" key="3">
    <source>
        <dbReference type="ARBA" id="ARBA00022490"/>
    </source>
</evidence>
<dbReference type="AlphaFoldDB" id="A0A1H9S9N3"/>
<feature type="domain" description="DNA-binding protein H-NS-like C-terminal" evidence="7">
    <location>
        <begin position="60"/>
        <end position="105"/>
    </location>
</feature>
<keyword evidence="9" id="KW-1185">Reference proteome</keyword>
<dbReference type="GO" id="GO:0003680">
    <property type="term" value="F:minor groove of adenine-thymine-rich DNA binding"/>
    <property type="evidence" value="ECO:0007669"/>
    <property type="project" value="TreeGrafter"/>
</dbReference>
<evidence type="ECO:0000256" key="4">
    <source>
        <dbReference type="ARBA" id="ARBA00023125"/>
    </source>
</evidence>
<evidence type="ECO:0000259" key="7">
    <source>
        <dbReference type="SMART" id="SM00528"/>
    </source>
</evidence>
<gene>
    <name evidence="8" type="ORF">SAMN04490244_10396</name>
</gene>
<dbReference type="GO" id="GO:0032993">
    <property type="term" value="C:protein-DNA complex"/>
    <property type="evidence" value="ECO:0007669"/>
    <property type="project" value="TreeGrafter"/>
</dbReference>
<evidence type="ECO:0000313" key="8">
    <source>
        <dbReference type="EMBL" id="SER81704.1"/>
    </source>
</evidence>
<comment type="similarity">
    <text evidence="2">Belongs to the histone-like protein H-NS family.</text>
</comment>
<keyword evidence="4 8" id="KW-0238">DNA-binding</keyword>
<dbReference type="GO" id="GO:0003681">
    <property type="term" value="F:bent DNA binding"/>
    <property type="evidence" value="ECO:0007669"/>
    <property type="project" value="TreeGrafter"/>
</dbReference>
<dbReference type="SUPFAM" id="SSF81273">
    <property type="entry name" value="H-NS histone-like proteins"/>
    <property type="match status" value="1"/>
</dbReference>
<sequence>MHKQLDQMNRDELVDLRKQVDKALKSYEKRKLEEARREAAKAAAEFGYSLNDLRGGDKGKPKGAKLPPKYAHPDQPGLTYSGRGRKPKWLQERLDAGASLDDFLIK</sequence>
<evidence type="ECO:0000256" key="5">
    <source>
        <dbReference type="SAM" id="Coils"/>
    </source>
</evidence>
<dbReference type="SMART" id="SM00528">
    <property type="entry name" value="HNS"/>
    <property type="match status" value="1"/>
</dbReference>
<protein>
    <submittedName>
        <fullName evidence="8">DNA-binding protein H-NS</fullName>
    </submittedName>
</protein>
<dbReference type="EMBL" id="FOGU01000003">
    <property type="protein sequence ID" value="SER81704.1"/>
    <property type="molecule type" value="Genomic_DNA"/>
</dbReference>
<dbReference type="RefSeq" id="WP_092689874.1">
    <property type="nucleotide sequence ID" value="NZ_FOGU01000003.1"/>
</dbReference>
<name>A0A1H9S9N3_9RHOB</name>